<comment type="pathway">
    <text evidence="1 9">Amino-acid biosynthesis; L-valine biosynthesis; L-valine from pyruvate: step 2/4.</text>
</comment>
<keyword evidence="7 9" id="KW-0560">Oxidoreductase</keyword>
<evidence type="ECO:0000256" key="1">
    <source>
        <dbReference type="ARBA" id="ARBA00004864"/>
    </source>
</evidence>
<protein>
    <recommendedName>
        <fullName evidence="9">Ketol-acid reductoisomerase (NADP(+))</fullName>
        <shortName evidence="9">KARI</shortName>
        <ecNumber evidence="9">1.1.1.86</ecNumber>
    </recommendedName>
    <alternativeName>
        <fullName evidence="9">Acetohydroxy-acid isomeroreductase</fullName>
        <shortName evidence="9">AHIR</shortName>
    </alternativeName>
    <alternativeName>
        <fullName evidence="9">Alpha-keto-beta-hydroxylacyl reductoisomerase</fullName>
    </alternativeName>
</protein>
<evidence type="ECO:0000259" key="11">
    <source>
        <dbReference type="PROSITE" id="PS51850"/>
    </source>
</evidence>
<feature type="binding site" evidence="9 10">
    <location>
        <position position="192"/>
    </location>
    <ligand>
        <name>Mg(2+)</name>
        <dbReference type="ChEBI" id="CHEBI:18420"/>
        <label>2</label>
    </ligand>
</feature>
<dbReference type="PANTHER" id="PTHR21371">
    <property type="entry name" value="KETOL-ACID REDUCTOISOMERASE, MITOCHONDRIAL"/>
    <property type="match status" value="1"/>
</dbReference>
<dbReference type="RefSeq" id="WP_110884908.1">
    <property type="nucleotide sequence ID" value="NZ_QJSX01000001.1"/>
</dbReference>
<feature type="binding site" evidence="9 10">
    <location>
        <position position="192"/>
    </location>
    <ligand>
        <name>Mg(2+)</name>
        <dbReference type="ChEBI" id="CHEBI:18420"/>
        <label>1</label>
    </ligand>
</feature>
<feature type="binding site" evidence="9">
    <location>
        <position position="135"/>
    </location>
    <ligand>
        <name>NADP(+)</name>
        <dbReference type="ChEBI" id="CHEBI:58349"/>
    </ligand>
</feature>
<evidence type="ECO:0000256" key="2">
    <source>
        <dbReference type="ARBA" id="ARBA00004885"/>
    </source>
</evidence>
<dbReference type="Gene3D" id="6.10.240.10">
    <property type="match status" value="1"/>
</dbReference>
<feature type="binding site" evidence="9 10">
    <location>
        <position position="228"/>
    </location>
    <ligand>
        <name>Mg(2+)</name>
        <dbReference type="ChEBI" id="CHEBI:18420"/>
        <label>2</label>
    </ligand>
</feature>
<comment type="caution">
    <text evidence="9">Lacks conserved residue(s) required for the propagation of feature annotation.</text>
</comment>
<feature type="binding site" evidence="9">
    <location>
        <position position="52"/>
    </location>
    <ligand>
        <name>NADP(+)</name>
        <dbReference type="ChEBI" id="CHEBI:58349"/>
    </ligand>
</feature>
<keyword evidence="4 9" id="KW-0028">Amino-acid biosynthesis</keyword>
<dbReference type="EC" id="1.1.1.86" evidence="9"/>
<dbReference type="NCBIfam" id="TIGR00465">
    <property type="entry name" value="ilvC"/>
    <property type="match status" value="1"/>
</dbReference>
<feature type="binding site" evidence="9">
    <location>
        <position position="54"/>
    </location>
    <ligand>
        <name>NADP(+)</name>
        <dbReference type="ChEBI" id="CHEBI:58349"/>
    </ligand>
</feature>
<feature type="binding site" evidence="9">
    <location>
        <begin position="26"/>
        <end position="29"/>
    </location>
    <ligand>
        <name>NADP(+)</name>
        <dbReference type="ChEBI" id="CHEBI:58349"/>
    </ligand>
</feature>
<comment type="cofactor">
    <cofactor evidence="9">
        <name>Mg(2+)</name>
        <dbReference type="ChEBI" id="CHEBI:18420"/>
    </cofactor>
    <text evidence="9">Binds 2 magnesium ions per subunit.</text>
</comment>
<dbReference type="UniPathway" id="UPA00047">
    <property type="reaction ID" value="UER00056"/>
</dbReference>
<dbReference type="SUPFAM" id="SSF48179">
    <property type="entry name" value="6-phosphogluconate dehydrogenase C-terminal domain-like"/>
    <property type="match status" value="1"/>
</dbReference>
<evidence type="ECO:0000256" key="3">
    <source>
        <dbReference type="ARBA" id="ARBA00010318"/>
    </source>
</evidence>
<dbReference type="NCBIfam" id="NF004017">
    <property type="entry name" value="PRK05479.1"/>
    <property type="match status" value="1"/>
</dbReference>
<dbReference type="PROSITE" id="PS51851">
    <property type="entry name" value="KARI_C"/>
    <property type="match status" value="1"/>
</dbReference>
<evidence type="ECO:0000313" key="13">
    <source>
        <dbReference type="EMBL" id="PYE56413.1"/>
    </source>
</evidence>
<dbReference type="InterPro" id="IPR036291">
    <property type="entry name" value="NAD(P)-bd_dom_sf"/>
</dbReference>
<feature type="binding site" evidence="9 10">
    <location>
        <position position="232"/>
    </location>
    <ligand>
        <name>Mg(2+)</name>
        <dbReference type="ChEBI" id="CHEBI:18420"/>
        <label>2</label>
    </ligand>
</feature>
<dbReference type="Pfam" id="PF01450">
    <property type="entry name" value="KARI_C"/>
    <property type="match status" value="1"/>
</dbReference>
<proteinExistence type="inferred from homology"/>
<dbReference type="SUPFAM" id="SSF51735">
    <property type="entry name" value="NAD(P)-binding Rossmann-fold domains"/>
    <property type="match status" value="1"/>
</dbReference>
<dbReference type="GO" id="GO:0050661">
    <property type="term" value="F:NADP binding"/>
    <property type="evidence" value="ECO:0007669"/>
    <property type="project" value="InterPro"/>
</dbReference>
<accession>A0A318SCQ2</accession>
<evidence type="ECO:0000256" key="7">
    <source>
        <dbReference type="ARBA" id="ARBA00023002"/>
    </source>
</evidence>
<evidence type="ECO:0000259" key="12">
    <source>
        <dbReference type="PROSITE" id="PS51851"/>
    </source>
</evidence>
<keyword evidence="8 9" id="KW-0100">Branched-chain amino acid biosynthesis</keyword>
<feature type="binding site" evidence="9 10">
    <location>
        <position position="253"/>
    </location>
    <ligand>
        <name>substrate</name>
    </ligand>
</feature>
<evidence type="ECO:0000313" key="14">
    <source>
        <dbReference type="Proteomes" id="UP000248326"/>
    </source>
</evidence>
<sequence>MTAKMYYDADVNLSILADKTIAIIGYGSQAHAHAQNLRDSGLEVVVGLREGSPSRGKALAAGLRVATIEEATQQGDVVMLLIPDEHQPATYEQSVAPHLTAGKALAFGHGFNIHFGRITPPEGVDVFLVAPKGPGHMLRRVYVEGAGMPGIFAVHQDATGQARDIALAYARGIGCTRAGVLETTFKEETETDLFGEQTVLCGGLTKLIQTGFETLVEAGYQPEIAYFETLHEVKLIVDLIYEKGFAGMRHSISNTAEYGDYVTGPKIITEDTRETMRETLRRIQAGEFAREFVAETENGYPNMKRWRTEMNEHPLEVVGKKLRGMMPFIQKKELEV</sequence>
<comment type="function">
    <text evidence="9">Involved in the biosynthesis of branched-chain amino acids (BCAA). Catalyzes an alkyl-migration followed by a ketol-acid reduction of (S)-2-acetolactate (S2AL) to yield (R)-2,3-dihydroxy-isovalerate. In the isomerase reaction, S2AL is rearranged via a Mg-dependent methyl migration to produce 3-hydroxy-3-methyl-2-ketobutyrate (HMKB). In the reductase reaction, this 2-ketoacid undergoes a metal-dependent reduction by NADPH to yield (R)-2,3-dihydroxy-isovalerate.</text>
</comment>
<dbReference type="InterPro" id="IPR008927">
    <property type="entry name" value="6-PGluconate_DH-like_C_sf"/>
</dbReference>
<dbReference type="GO" id="GO:0000287">
    <property type="term" value="F:magnesium ion binding"/>
    <property type="evidence" value="ECO:0007669"/>
    <property type="project" value="UniProtKB-UniRule"/>
</dbReference>
<dbReference type="PROSITE" id="PS51850">
    <property type="entry name" value="KARI_N"/>
    <property type="match status" value="1"/>
</dbReference>
<dbReference type="NCBIfam" id="NF009940">
    <property type="entry name" value="PRK13403.1"/>
    <property type="match status" value="1"/>
</dbReference>
<dbReference type="Pfam" id="PF07991">
    <property type="entry name" value="KARI_N"/>
    <property type="match status" value="1"/>
</dbReference>
<dbReference type="GO" id="GO:0009099">
    <property type="term" value="P:L-valine biosynthetic process"/>
    <property type="evidence" value="ECO:0007669"/>
    <property type="project" value="UniProtKB-UniRule"/>
</dbReference>
<dbReference type="InterPro" id="IPR013023">
    <property type="entry name" value="KARI"/>
</dbReference>
<evidence type="ECO:0000256" key="5">
    <source>
        <dbReference type="ARBA" id="ARBA00022723"/>
    </source>
</evidence>
<dbReference type="OrthoDB" id="9804088at2"/>
<reference evidence="13 14" key="1">
    <citation type="submission" date="2018-06" db="EMBL/GenBank/DDBJ databases">
        <title>Genomic Encyclopedia of Type Strains, Phase IV (KMG-IV): sequencing the most valuable type-strain genomes for metagenomic binning, comparative biology and taxonomic classification.</title>
        <authorList>
            <person name="Goeker M."/>
        </authorList>
    </citation>
    <scope>NUCLEOTIDE SEQUENCE [LARGE SCALE GENOMIC DNA]</scope>
    <source>
        <strain evidence="13 14">DSM 18048</strain>
    </source>
</reference>
<dbReference type="PIRSF" id="PIRSF000116">
    <property type="entry name" value="IlvC_gammaproteo"/>
    <property type="match status" value="1"/>
</dbReference>
<dbReference type="FunFam" id="3.40.50.720:FF:000023">
    <property type="entry name" value="Ketol-acid reductoisomerase (NADP(+))"/>
    <property type="match status" value="1"/>
</dbReference>
<feature type="binding site" evidence="9">
    <location>
        <position position="49"/>
    </location>
    <ligand>
        <name>NADP(+)</name>
        <dbReference type="ChEBI" id="CHEBI:58349"/>
    </ligand>
</feature>
<dbReference type="InterPro" id="IPR013116">
    <property type="entry name" value="KARI_N"/>
</dbReference>
<keyword evidence="9" id="KW-0521">NADP</keyword>
<comment type="caution">
    <text evidence="13">The sequence shown here is derived from an EMBL/GenBank/DDBJ whole genome shotgun (WGS) entry which is preliminary data.</text>
</comment>
<dbReference type="UniPathway" id="UPA00049">
    <property type="reaction ID" value="UER00060"/>
</dbReference>
<dbReference type="GO" id="GO:0005829">
    <property type="term" value="C:cytosol"/>
    <property type="evidence" value="ECO:0007669"/>
    <property type="project" value="TreeGrafter"/>
</dbReference>
<dbReference type="AlphaFoldDB" id="A0A318SCQ2"/>
<evidence type="ECO:0000256" key="6">
    <source>
        <dbReference type="ARBA" id="ARBA00022842"/>
    </source>
</evidence>
<dbReference type="GO" id="GO:0016853">
    <property type="term" value="F:isomerase activity"/>
    <property type="evidence" value="ECO:0007669"/>
    <property type="project" value="UniProtKB-KW"/>
</dbReference>
<comment type="pathway">
    <text evidence="2 9">Amino-acid biosynthesis; L-isoleucine biosynthesis; L-isoleucine from 2-oxobutanoate: step 2/4.</text>
</comment>
<gene>
    <name evidence="9" type="primary">ilvC</name>
    <name evidence="13" type="ORF">DES52_101217</name>
</gene>
<dbReference type="Proteomes" id="UP000248326">
    <property type="component" value="Unassembled WGS sequence"/>
</dbReference>
<keyword evidence="5 9" id="KW-0479">Metal-binding</keyword>
<feature type="active site" evidence="9">
    <location>
        <position position="109"/>
    </location>
</feature>
<dbReference type="GO" id="GO:0009097">
    <property type="term" value="P:isoleucine biosynthetic process"/>
    <property type="evidence" value="ECO:0007669"/>
    <property type="project" value="UniProtKB-UniRule"/>
</dbReference>
<evidence type="ECO:0000256" key="8">
    <source>
        <dbReference type="ARBA" id="ARBA00023304"/>
    </source>
</evidence>
<keyword evidence="13" id="KW-0413">Isomerase</keyword>
<comment type="catalytic activity">
    <reaction evidence="9">
        <text>(2R,3R)-2,3-dihydroxy-3-methylpentanoate + NADP(+) = (S)-2-ethyl-2-hydroxy-3-oxobutanoate + NADPH + H(+)</text>
        <dbReference type="Rhea" id="RHEA:13493"/>
        <dbReference type="ChEBI" id="CHEBI:15378"/>
        <dbReference type="ChEBI" id="CHEBI:49256"/>
        <dbReference type="ChEBI" id="CHEBI:49258"/>
        <dbReference type="ChEBI" id="CHEBI:57783"/>
        <dbReference type="ChEBI" id="CHEBI:58349"/>
        <dbReference type="EC" id="1.1.1.86"/>
    </reaction>
</comment>
<keyword evidence="14" id="KW-1185">Reference proteome</keyword>
<comment type="similarity">
    <text evidence="3 9 10">Belongs to the ketol-acid reductoisomerase family.</text>
</comment>
<evidence type="ECO:0000256" key="9">
    <source>
        <dbReference type="HAMAP-Rule" id="MF_00435"/>
    </source>
</evidence>
<dbReference type="Gene3D" id="3.40.50.720">
    <property type="entry name" value="NAD(P)-binding Rossmann-like Domain"/>
    <property type="match status" value="1"/>
</dbReference>
<dbReference type="GO" id="GO:0004455">
    <property type="term" value="F:ketol-acid reductoisomerase activity"/>
    <property type="evidence" value="ECO:0007669"/>
    <property type="project" value="UniProtKB-UniRule"/>
</dbReference>
<dbReference type="PANTHER" id="PTHR21371:SF1">
    <property type="entry name" value="KETOL-ACID REDUCTOISOMERASE, MITOCHONDRIAL"/>
    <property type="match status" value="1"/>
</dbReference>
<dbReference type="InterPro" id="IPR000506">
    <property type="entry name" value="KARI_C"/>
</dbReference>
<feature type="domain" description="KARI N-terminal Rossmann" evidence="11">
    <location>
        <begin position="3"/>
        <end position="183"/>
    </location>
</feature>
<dbReference type="EMBL" id="QJSX01000001">
    <property type="protein sequence ID" value="PYE56413.1"/>
    <property type="molecule type" value="Genomic_DNA"/>
</dbReference>
<organism evidence="13 14">
    <name type="scientific">Deinococcus yavapaiensis KR-236</name>
    <dbReference type="NCBI Taxonomy" id="694435"/>
    <lineage>
        <taxon>Bacteria</taxon>
        <taxon>Thermotogati</taxon>
        <taxon>Deinococcota</taxon>
        <taxon>Deinococci</taxon>
        <taxon>Deinococcales</taxon>
        <taxon>Deinococcaceae</taxon>
        <taxon>Deinococcus</taxon>
    </lineage>
</organism>
<feature type="domain" description="KARI C-terminal knotted" evidence="12">
    <location>
        <begin position="184"/>
        <end position="329"/>
    </location>
</feature>
<evidence type="ECO:0000256" key="4">
    <source>
        <dbReference type="ARBA" id="ARBA00022605"/>
    </source>
</evidence>
<name>A0A318SCQ2_9DEIO</name>
<feature type="binding site" evidence="9 10">
    <location>
        <position position="196"/>
    </location>
    <ligand>
        <name>Mg(2+)</name>
        <dbReference type="ChEBI" id="CHEBI:18420"/>
        <label>1</label>
    </ligand>
</feature>
<evidence type="ECO:0000256" key="10">
    <source>
        <dbReference type="PROSITE-ProRule" id="PRU01198"/>
    </source>
</evidence>
<keyword evidence="6 9" id="KW-0460">Magnesium</keyword>
<comment type="catalytic activity">
    <reaction evidence="9">
        <text>(2R)-2,3-dihydroxy-3-methylbutanoate + NADP(+) = (2S)-2-acetolactate + NADPH + H(+)</text>
        <dbReference type="Rhea" id="RHEA:22068"/>
        <dbReference type="ChEBI" id="CHEBI:15378"/>
        <dbReference type="ChEBI" id="CHEBI:49072"/>
        <dbReference type="ChEBI" id="CHEBI:57783"/>
        <dbReference type="ChEBI" id="CHEBI:58349"/>
        <dbReference type="ChEBI" id="CHEBI:58476"/>
        <dbReference type="EC" id="1.1.1.86"/>
    </reaction>
</comment>
<dbReference type="HAMAP" id="MF_00435">
    <property type="entry name" value="IlvC"/>
    <property type="match status" value="1"/>
</dbReference>
<dbReference type="InterPro" id="IPR014359">
    <property type="entry name" value="KARI_prok"/>
</dbReference>